<comment type="caution">
    <text evidence="11">The sequence shown here is derived from an EMBL/GenBank/DDBJ whole genome shotgun (WGS) entry which is preliminary data.</text>
</comment>
<dbReference type="Proteomes" id="UP000216363">
    <property type="component" value="Unassembled WGS sequence"/>
</dbReference>
<dbReference type="GO" id="GO:0071555">
    <property type="term" value="P:cell wall organization"/>
    <property type="evidence" value="ECO:0007669"/>
    <property type="project" value="UniProtKB-UniRule"/>
</dbReference>
<dbReference type="Pfam" id="PF03734">
    <property type="entry name" value="YkuD"/>
    <property type="match status" value="1"/>
</dbReference>
<keyword evidence="4 7" id="KW-0133">Cell shape</keyword>
<dbReference type="EMBL" id="WBWF01000004">
    <property type="protein sequence ID" value="KAB2704458.1"/>
    <property type="molecule type" value="Genomic_DNA"/>
</dbReference>
<organism evidence="11 12">
    <name type="scientific">Brucella lupini</name>
    <dbReference type="NCBI Taxonomy" id="255457"/>
    <lineage>
        <taxon>Bacteria</taxon>
        <taxon>Pseudomonadati</taxon>
        <taxon>Pseudomonadota</taxon>
        <taxon>Alphaproteobacteria</taxon>
        <taxon>Hyphomicrobiales</taxon>
        <taxon>Brucellaceae</taxon>
        <taxon>Brucella/Ochrobactrum group</taxon>
        <taxon>Brucella</taxon>
    </lineage>
</organism>
<evidence type="ECO:0000313" key="12">
    <source>
        <dbReference type="Proteomes" id="UP000216363"/>
    </source>
</evidence>
<dbReference type="GO" id="GO:0008360">
    <property type="term" value="P:regulation of cell shape"/>
    <property type="evidence" value="ECO:0007669"/>
    <property type="project" value="UniProtKB-UniRule"/>
</dbReference>
<evidence type="ECO:0000256" key="1">
    <source>
        <dbReference type="ARBA" id="ARBA00004752"/>
    </source>
</evidence>
<dbReference type="PANTHER" id="PTHR36699">
    <property type="entry name" value="LD-TRANSPEPTIDASE"/>
    <property type="match status" value="1"/>
</dbReference>
<evidence type="ECO:0000256" key="3">
    <source>
        <dbReference type="ARBA" id="ARBA00022679"/>
    </source>
</evidence>
<accession>A0A256GTP0</accession>
<comment type="pathway">
    <text evidence="1 7">Cell wall biogenesis; peptidoglycan biosynthesis.</text>
</comment>
<sequence>MLYALKAISVGLVVMSLSGCVSSVLDVDNKASQPIPASLVAEMSRKSMSPASPILVRIFKQESELEIWKQDRTGKYALLKMYPMCRWSGKLGPKTREGDRQAPEGFYHVNAGMLNPTSQYYLSFNLGYPNRLEAALGYSGDALMVHGACTSSGCYALTDDGVAEIYAVAREALKGSQQSFQVQAFPFRMTPQNMAKHREDPNFEFWTDLKRGYDSFEVTRRQPKISYCGGRYVVDTDFEGGEPRSPLAACPPAINQSHPAIAGRTQTDLRQADLLVSSGSALSAHSYVDGGMHPSFRRLLERNGQDALAKRTSPRSSVPVSRPAAALADPHSPNE</sequence>
<evidence type="ECO:0000313" key="13">
    <source>
        <dbReference type="Proteomes" id="UP000435957"/>
    </source>
</evidence>
<dbReference type="Proteomes" id="UP000435957">
    <property type="component" value="Unassembled WGS sequence"/>
</dbReference>
<evidence type="ECO:0000313" key="11">
    <source>
        <dbReference type="EMBL" id="OYR30358.1"/>
    </source>
</evidence>
<evidence type="ECO:0000259" key="9">
    <source>
        <dbReference type="PROSITE" id="PS52029"/>
    </source>
</evidence>
<dbReference type="GO" id="GO:0004180">
    <property type="term" value="F:carboxypeptidase activity"/>
    <property type="evidence" value="ECO:0007669"/>
    <property type="project" value="UniProtKB-ARBA"/>
</dbReference>
<evidence type="ECO:0000256" key="6">
    <source>
        <dbReference type="ARBA" id="ARBA00023316"/>
    </source>
</evidence>
<evidence type="ECO:0000256" key="4">
    <source>
        <dbReference type="ARBA" id="ARBA00022960"/>
    </source>
</evidence>
<comment type="similarity">
    <text evidence="2">Belongs to the YkuD family.</text>
</comment>
<evidence type="ECO:0000256" key="8">
    <source>
        <dbReference type="SAM" id="MobiDB-lite"/>
    </source>
</evidence>
<dbReference type="CDD" id="cd16913">
    <property type="entry name" value="YkuD_like"/>
    <property type="match status" value="1"/>
</dbReference>
<keyword evidence="5 7" id="KW-0573">Peptidoglycan synthesis</keyword>
<dbReference type="PROSITE" id="PS51257">
    <property type="entry name" value="PROKAR_LIPOPROTEIN"/>
    <property type="match status" value="1"/>
</dbReference>
<proteinExistence type="inferred from homology"/>
<feature type="region of interest" description="Disordered" evidence="8">
    <location>
        <begin position="305"/>
        <end position="335"/>
    </location>
</feature>
<evidence type="ECO:0000313" key="10">
    <source>
        <dbReference type="EMBL" id="KAB2704458.1"/>
    </source>
</evidence>
<dbReference type="InterPro" id="IPR038063">
    <property type="entry name" value="Transpep_catalytic_dom"/>
</dbReference>
<evidence type="ECO:0000256" key="7">
    <source>
        <dbReference type="PROSITE-ProRule" id="PRU01373"/>
    </source>
</evidence>
<dbReference type="PANTHER" id="PTHR36699:SF1">
    <property type="entry name" value="L,D-TRANSPEPTIDASE YAFK-RELATED"/>
    <property type="match status" value="1"/>
</dbReference>
<dbReference type="InterPro" id="IPR005490">
    <property type="entry name" value="LD_TPept_cat_dom"/>
</dbReference>
<feature type="domain" description="L,D-TPase catalytic" evidence="9">
    <location>
        <begin position="54"/>
        <end position="185"/>
    </location>
</feature>
<name>A0A256GTP0_9HYPH</name>
<dbReference type="RefSeq" id="WP_094514308.1">
    <property type="nucleotide sequence ID" value="NZ_NNRN01000044.1"/>
</dbReference>
<evidence type="ECO:0000256" key="5">
    <source>
        <dbReference type="ARBA" id="ARBA00022984"/>
    </source>
</evidence>
<dbReference type="GO" id="GO:0009252">
    <property type="term" value="P:peptidoglycan biosynthetic process"/>
    <property type="evidence" value="ECO:0007669"/>
    <property type="project" value="UniProtKB-UniPathway"/>
</dbReference>
<dbReference type="SUPFAM" id="SSF141523">
    <property type="entry name" value="L,D-transpeptidase catalytic domain-like"/>
    <property type="match status" value="1"/>
</dbReference>
<reference evidence="11 12" key="1">
    <citation type="submission" date="2017-07" db="EMBL/GenBank/DDBJ databases">
        <title>Draft genome of Ochrobactrum lupini type strain LUP21.</title>
        <authorList>
            <person name="Krzyzanowska D.M."/>
            <person name="Jafra S."/>
        </authorList>
    </citation>
    <scope>NUCLEOTIDE SEQUENCE [LARGE SCALE GENOMIC DNA]</scope>
    <source>
        <strain evidence="11 12">LUP21</strain>
    </source>
</reference>
<dbReference type="PROSITE" id="PS52029">
    <property type="entry name" value="LD_TPASE"/>
    <property type="match status" value="1"/>
</dbReference>
<protein>
    <submittedName>
        <fullName evidence="10">Murein L,D-transpeptidase</fullName>
    </submittedName>
</protein>
<feature type="active site" description="Proton donor/acceptor" evidence="7">
    <location>
        <position position="146"/>
    </location>
</feature>
<dbReference type="EMBL" id="NNRN01000044">
    <property type="protein sequence ID" value="OYR30358.1"/>
    <property type="molecule type" value="Genomic_DNA"/>
</dbReference>
<feature type="active site" description="Nucleophile" evidence="7">
    <location>
        <position position="154"/>
    </location>
</feature>
<dbReference type="UniPathway" id="UPA00219"/>
<keyword evidence="6 7" id="KW-0961">Cell wall biogenesis/degradation</keyword>
<keyword evidence="13" id="KW-1185">Reference proteome</keyword>
<feature type="compositionally biased region" description="Low complexity" evidence="8">
    <location>
        <begin position="314"/>
        <end position="326"/>
    </location>
</feature>
<gene>
    <name evidence="11" type="ORF">CES86_1682</name>
    <name evidence="10" type="ORF">F9L03_07385</name>
</gene>
<dbReference type="AlphaFoldDB" id="A0A256GTP0"/>
<evidence type="ECO:0000256" key="2">
    <source>
        <dbReference type="ARBA" id="ARBA00005992"/>
    </source>
</evidence>
<keyword evidence="3" id="KW-0808">Transferase</keyword>
<dbReference type="GO" id="GO:0016740">
    <property type="term" value="F:transferase activity"/>
    <property type="evidence" value="ECO:0007669"/>
    <property type="project" value="UniProtKB-KW"/>
</dbReference>
<reference evidence="10 13" key="2">
    <citation type="submission" date="2019-09" db="EMBL/GenBank/DDBJ databases">
        <title>Taxonomic organization of the family Brucellaceae based on a phylogenomic approach.</title>
        <authorList>
            <person name="Leclercq S."/>
            <person name="Cloeckaert A."/>
            <person name="Zygmunt M.S."/>
        </authorList>
    </citation>
    <scope>NUCLEOTIDE SEQUENCE [LARGE SCALE GENOMIC DNA]</scope>
    <source>
        <strain evidence="10 13">LUP23</strain>
    </source>
</reference>